<dbReference type="GO" id="GO:0051301">
    <property type="term" value="P:cell division"/>
    <property type="evidence" value="ECO:0007669"/>
    <property type="project" value="TreeGrafter"/>
</dbReference>
<dbReference type="SMART" id="SM00994">
    <property type="entry name" value="zf-C4_ClpX"/>
    <property type="match status" value="1"/>
</dbReference>
<dbReference type="Gene3D" id="6.20.220.10">
    <property type="entry name" value="ClpX chaperone, C4-type zinc finger domain"/>
    <property type="match status" value="1"/>
</dbReference>
<evidence type="ECO:0000313" key="10">
    <source>
        <dbReference type="Proteomes" id="UP000563524"/>
    </source>
</evidence>
<dbReference type="Gene3D" id="3.40.50.300">
    <property type="entry name" value="P-loop containing nucleotide triphosphate hydrolases"/>
    <property type="match status" value="1"/>
</dbReference>
<dbReference type="Gene3D" id="1.10.8.60">
    <property type="match status" value="1"/>
</dbReference>
<dbReference type="PANTHER" id="PTHR48102">
    <property type="entry name" value="ATP-DEPENDENT CLP PROTEASE ATP-BINDING SUBUNIT CLPX-LIKE, MITOCHONDRIAL-RELATED"/>
    <property type="match status" value="1"/>
</dbReference>
<dbReference type="EMBL" id="JACHOB010000001">
    <property type="protein sequence ID" value="MBB4658456.1"/>
    <property type="molecule type" value="Genomic_DNA"/>
</dbReference>
<comment type="subunit">
    <text evidence="6">Component of the ClpX-ClpP complex. Forms a hexameric ring that, in the presence of ATP, binds to fourteen ClpP subunits assembled into a disk-like structure with a central cavity, resembling the structure of eukaryotic proteasomes.</text>
</comment>
<proteinExistence type="inferred from homology"/>
<evidence type="ECO:0000256" key="3">
    <source>
        <dbReference type="ARBA" id="ARBA00022833"/>
    </source>
</evidence>
<dbReference type="FunFam" id="1.10.8.60:FF:000002">
    <property type="entry name" value="ATP-dependent Clp protease ATP-binding subunit ClpX"/>
    <property type="match status" value="1"/>
</dbReference>
<accession>A0A840I054</accession>
<feature type="binding site" evidence="6 7">
    <location>
        <position position="24"/>
    </location>
    <ligand>
        <name>Zn(2+)</name>
        <dbReference type="ChEBI" id="CHEBI:29105"/>
    </ligand>
</feature>
<dbReference type="GO" id="GO:0016887">
    <property type="term" value="F:ATP hydrolysis activity"/>
    <property type="evidence" value="ECO:0007669"/>
    <property type="project" value="InterPro"/>
</dbReference>
<dbReference type="GO" id="GO:0046983">
    <property type="term" value="F:protein dimerization activity"/>
    <property type="evidence" value="ECO:0007669"/>
    <property type="project" value="UniProtKB-UniRule"/>
</dbReference>
<dbReference type="SUPFAM" id="SSF57716">
    <property type="entry name" value="Glucocorticoid receptor-like (DNA-binding domain)"/>
    <property type="match status" value="1"/>
</dbReference>
<dbReference type="GO" id="GO:0051082">
    <property type="term" value="F:unfolded protein binding"/>
    <property type="evidence" value="ECO:0007669"/>
    <property type="project" value="UniProtKB-UniRule"/>
</dbReference>
<keyword evidence="9" id="KW-0645">Protease</keyword>
<keyword evidence="3 6" id="KW-0862">Zinc</keyword>
<reference evidence="9 10" key="1">
    <citation type="submission" date="2020-08" db="EMBL/GenBank/DDBJ databases">
        <title>Genomic Encyclopedia of Type Strains, Phase IV (KMG-IV): sequencing the most valuable type-strain genomes for metagenomic binning, comparative biology and taxonomic classification.</title>
        <authorList>
            <person name="Goeker M."/>
        </authorList>
    </citation>
    <scope>NUCLEOTIDE SEQUENCE [LARGE SCALE GENOMIC DNA]</scope>
    <source>
        <strain evidence="9 10">DSM 102850</strain>
    </source>
</reference>
<feature type="binding site" evidence="6 7">
    <location>
        <position position="49"/>
    </location>
    <ligand>
        <name>Zn(2+)</name>
        <dbReference type="ChEBI" id="CHEBI:29105"/>
    </ligand>
</feature>
<keyword evidence="2 6" id="KW-0547">Nucleotide-binding</keyword>
<dbReference type="NCBIfam" id="TIGR00382">
    <property type="entry name" value="clpX"/>
    <property type="match status" value="1"/>
</dbReference>
<dbReference type="NCBIfam" id="NF003745">
    <property type="entry name" value="PRK05342.1"/>
    <property type="match status" value="1"/>
</dbReference>
<evidence type="ECO:0000256" key="6">
    <source>
        <dbReference type="HAMAP-Rule" id="MF_00175"/>
    </source>
</evidence>
<keyword evidence="9" id="KW-0378">Hydrolase</keyword>
<dbReference type="CDD" id="cd19497">
    <property type="entry name" value="RecA-like_ClpX"/>
    <property type="match status" value="1"/>
</dbReference>
<dbReference type="HAMAP" id="MF_00175">
    <property type="entry name" value="ClpX"/>
    <property type="match status" value="1"/>
</dbReference>
<dbReference type="InterPro" id="IPR059188">
    <property type="entry name" value="Znf_CLPX-like"/>
</dbReference>
<evidence type="ECO:0000313" key="9">
    <source>
        <dbReference type="EMBL" id="MBB4658456.1"/>
    </source>
</evidence>
<keyword evidence="5 6" id="KW-0143">Chaperone</keyword>
<feature type="binding site" evidence="6">
    <location>
        <begin position="128"/>
        <end position="135"/>
    </location>
    <ligand>
        <name>ATP</name>
        <dbReference type="ChEBI" id="CHEBI:30616"/>
    </ligand>
</feature>
<dbReference type="InterPro" id="IPR046425">
    <property type="entry name" value="ClpX_bact"/>
</dbReference>
<feature type="domain" description="ClpX-type ZB" evidence="8">
    <location>
        <begin position="12"/>
        <end position="65"/>
    </location>
</feature>
<dbReference type="RefSeq" id="WP_183816295.1">
    <property type="nucleotide sequence ID" value="NZ_JACHOB010000001.1"/>
</dbReference>
<gene>
    <name evidence="6" type="primary">clpX</name>
    <name evidence="9" type="ORF">GGQ59_000956</name>
</gene>
<evidence type="ECO:0000256" key="4">
    <source>
        <dbReference type="ARBA" id="ARBA00022840"/>
    </source>
</evidence>
<dbReference type="FunFam" id="3.40.50.300:FF:000005">
    <property type="entry name" value="ATP-dependent Clp protease ATP-binding subunit ClpX"/>
    <property type="match status" value="1"/>
</dbReference>
<feature type="binding site" evidence="6 7">
    <location>
        <position position="27"/>
    </location>
    <ligand>
        <name>Zn(2+)</name>
        <dbReference type="ChEBI" id="CHEBI:29105"/>
    </ligand>
</feature>
<comment type="function">
    <text evidence="6">ATP-dependent specificity component of the Clp protease. It directs the protease to specific substrates. Can perform chaperone functions in the absence of ClpP.</text>
</comment>
<dbReference type="PROSITE" id="PS51902">
    <property type="entry name" value="CLPX_ZB"/>
    <property type="match status" value="1"/>
</dbReference>
<dbReference type="Pfam" id="PF07724">
    <property type="entry name" value="AAA_2"/>
    <property type="match status" value="1"/>
</dbReference>
<dbReference type="InterPro" id="IPR019489">
    <property type="entry name" value="Clp_ATPase_C"/>
</dbReference>
<dbReference type="GO" id="GO:0009376">
    <property type="term" value="C:HslUV protease complex"/>
    <property type="evidence" value="ECO:0007669"/>
    <property type="project" value="TreeGrafter"/>
</dbReference>
<evidence type="ECO:0000256" key="2">
    <source>
        <dbReference type="ARBA" id="ARBA00022741"/>
    </source>
</evidence>
<dbReference type="GO" id="GO:0051603">
    <property type="term" value="P:proteolysis involved in protein catabolic process"/>
    <property type="evidence" value="ECO:0007669"/>
    <property type="project" value="TreeGrafter"/>
</dbReference>
<dbReference type="InterPro" id="IPR004487">
    <property type="entry name" value="Clp_protease_ATP-bd_su_ClpX"/>
</dbReference>
<feature type="binding site" evidence="6 7">
    <location>
        <position position="46"/>
    </location>
    <ligand>
        <name>Zn(2+)</name>
        <dbReference type="ChEBI" id="CHEBI:29105"/>
    </ligand>
</feature>
<keyword evidence="4 6" id="KW-0067">ATP-binding</keyword>
<dbReference type="SMART" id="SM01086">
    <property type="entry name" value="ClpB_D2-small"/>
    <property type="match status" value="1"/>
</dbReference>
<evidence type="ECO:0000256" key="1">
    <source>
        <dbReference type="ARBA" id="ARBA00022723"/>
    </source>
</evidence>
<dbReference type="GO" id="GO:0008233">
    <property type="term" value="F:peptidase activity"/>
    <property type="evidence" value="ECO:0007669"/>
    <property type="project" value="UniProtKB-KW"/>
</dbReference>
<keyword evidence="10" id="KW-1185">Reference proteome</keyword>
<dbReference type="InterPro" id="IPR003593">
    <property type="entry name" value="AAA+_ATPase"/>
</dbReference>
<organism evidence="9 10">
    <name type="scientific">Parvularcula dongshanensis</name>
    <dbReference type="NCBI Taxonomy" id="1173995"/>
    <lineage>
        <taxon>Bacteria</taxon>
        <taxon>Pseudomonadati</taxon>
        <taxon>Pseudomonadota</taxon>
        <taxon>Alphaproteobacteria</taxon>
        <taxon>Parvularculales</taxon>
        <taxon>Parvularculaceae</taxon>
        <taxon>Parvularcula</taxon>
    </lineage>
</organism>
<comment type="similarity">
    <text evidence="6 7">Belongs to the ClpX chaperone family.</text>
</comment>
<evidence type="ECO:0000256" key="5">
    <source>
        <dbReference type="ARBA" id="ARBA00023186"/>
    </source>
</evidence>
<dbReference type="Pfam" id="PF10431">
    <property type="entry name" value="ClpB_D2-small"/>
    <property type="match status" value="1"/>
</dbReference>
<dbReference type="InterPro" id="IPR027417">
    <property type="entry name" value="P-loop_NTPase"/>
</dbReference>
<protein>
    <recommendedName>
        <fullName evidence="6">ATP-dependent Clp protease ATP-binding subunit ClpX</fullName>
    </recommendedName>
</protein>
<sequence length="431" mass="46766">MSKVKGNGAGPSGSGGDGKNTLYCSFCGKSQHEVRKLIAGPTVFICDECVELCMDIIREESKSSLVKSGDGVPSPQHIHNVLDDYVIGQSYAKRVLSVAVHNHFKRLNHAQKNNDVELAKSNILLVGPTGSGKTLLAQTLARILDVPFTMADATTLTEAGYVGEDVENIVLKLLQSADYNVERAQRGIVYIDEIDKISRKSDNPSITRDVSGEGVQQALLKIMEGTVASVPPQGGRKHPQQEFLQVDTTNILFIVGGAFAGLDKVIQSRGDAASIGFGAKVKEVDEDRRIGDVLRGVEPEDLLKFGLIPEFIGRLPVIATLEDLDEEALVQILTTPKNALVKQYQRLFEMEDVELTFTEEALKAVARRAIGRKTGARGLRSIMEGILLDSMFDLPTLDGLQEVVVNEEVVEGRAEPLKVFAEDAKQEGASA</sequence>
<dbReference type="Pfam" id="PF06689">
    <property type="entry name" value="zf-C4_ClpX"/>
    <property type="match status" value="1"/>
</dbReference>
<evidence type="ECO:0000259" key="8">
    <source>
        <dbReference type="PROSITE" id="PS51902"/>
    </source>
</evidence>
<evidence type="ECO:0000256" key="7">
    <source>
        <dbReference type="PROSITE-ProRule" id="PRU01250"/>
    </source>
</evidence>
<dbReference type="SUPFAM" id="SSF52540">
    <property type="entry name" value="P-loop containing nucleoside triphosphate hydrolases"/>
    <property type="match status" value="1"/>
</dbReference>
<dbReference type="GO" id="GO:0140662">
    <property type="term" value="F:ATP-dependent protein folding chaperone"/>
    <property type="evidence" value="ECO:0007669"/>
    <property type="project" value="InterPro"/>
</dbReference>
<dbReference type="AlphaFoldDB" id="A0A840I054"/>
<dbReference type="PANTHER" id="PTHR48102:SF7">
    <property type="entry name" value="ATP-DEPENDENT CLP PROTEASE ATP-BINDING SUBUNIT CLPX-LIKE, MITOCHONDRIAL"/>
    <property type="match status" value="1"/>
</dbReference>
<keyword evidence="1 6" id="KW-0479">Metal-binding</keyword>
<dbReference type="Proteomes" id="UP000563524">
    <property type="component" value="Unassembled WGS sequence"/>
</dbReference>
<dbReference type="InterPro" id="IPR038366">
    <property type="entry name" value="Znf_CppX_C4_sf"/>
</dbReference>
<name>A0A840I054_9PROT</name>
<dbReference type="InterPro" id="IPR050052">
    <property type="entry name" value="ATP-dep_Clp_protease_ClpX"/>
</dbReference>
<dbReference type="GO" id="GO:0005524">
    <property type="term" value="F:ATP binding"/>
    <property type="evidence" value="ECO:0007669"/>
    <property type="project" value="UniProtKB-UniRule"/>
</dbReference>
<dbReference type="InterPro" id="IPR010603">
    <property type="entry name" value="Znf_CppX_C4"/>
</dbReference>
<dbReference type="InterPro" id="IPR003959">
    <property type="entry name" value="ATPase_AAA_core"/>
</dbReference>
<dbReference type="GO" id="GO:0008270">
    <property type="term" value="F:zinc ion binding"/>
    <property type="evidence" value="ECO:0007669"/>
    <property type="project" value="UniProtKB-UniRule"/>
</dbReference>
<comment type="caution">
    <text evidence="9">The sequence shown here is derived from an EMBL/GenBank/DDBJ whole genome shotgun (WGS) entry which is preliminary data.</text>
</comment>
<dbReference type="SMART" id="SM00382">
    <property type="entry name" value="AAA"/>
    <property type="match status" value="1"/>
</dbReference>